<dbReference type="RefSeq" id="WP_342696919.1">
    <property type="nucleotide sequence ID" value="NZ_JBCGDO010000025.1"/>
</dbReference>
<dbReference type="Pfam" id="PF09837">
    <property type="entry name" value="DUF2064"/>
    <property type="match status" value="1"/>
</dbReference>
<keyword evidence="2" id="KW-1185">Reference proteome</keyword>
<protein>
    <submittedName>
        <fullName evidence="1">DUF2064 domain-containing protein</fullName>
    </submittedName>
</protein>
<organism evidence="1 2">
    <name type="scientific">Flavobacterium aureirubrum</name>
    <dbReference type="NCBI Taxonomy" id="3133147"/>
    <lineage>
        <taxon>Bacteria</taxon>
        <taxon>Pseudomonadati</taxon>
        <taxon>Bacteroidota</taxon>
        <taxon>Flavobacteriia</taxon>
        <taxon>Flavobacteriales</taxon>
        <taxon>Flavobacteriaceae</taxon>
        <taxon>Flavobacterium</taxon>
    </lineage>
</organism>
<dbReference type="InterPro" id="IPR018641">
    <property type="entry name" value="Trfase_1_rSAM/seldom-assoc"/>
</dbReference>
<dbReference type="SUPFAM" id="SSF53448">
    <property type="entry name" value="Nucleotide-diphospho-sugar transferases"/>
    <property type="match status" value="1"/>
</dbReference>
<name>A0ABU9NAJ9_9FLAO</name>
<comment type="caution">
    <text evidence="1">The sequence shown here is derived from an EMBL/GenBank/DDBJ whole genome shotgun (WGS) entry which is preliminary data.</text>
</comment>
<gene>
    <name evidence="1" type="ORF">WFZ85_14050</name>
</gene>
<dbReference type="Gene3D" id="3.90.550.10">
    <property type="entry name" value="Spore Coat Polysaccharide Biosynthesis Protein SpsA, Chain A"/>
    <property type="match status" value="1"/>
</dbReference>
<reference evidence="1 2" key="1">
    <citation type="submission" date="2024-03" db="EMBL/GenBank/DDBJ databases">
        <title>Two novel species of the genus Flavobacterium exhibiting potentially degradation of complex polysaccharides.</title>
        <authorList>
            <person name="Lian X."/>
        </authorList>
    </citation>
    <scope>NUCLEOTIDE SEQUENCE [LARGE SCALE GENOMIC DNA]</scope>
    <source>
        <strain evidence="2">j3</strain>
    </source>
</reference>
<dbReference type="PANTHER" id="PTHR36529:SF1">
    <property type="entry name" value="GLYCOSYLTRANSFERASE"/>
    <property type="match status" value="1"/>
</dbReference>
<dbReference type="InterPro" id="IPR029044">
    <property type="entry name" value="Nucleotide-diphossugar_trans"/>
</dbReference>
<dbReference type="EMBL" id="JBCGDO010000025">
    <property type="protein sequence ID" value="MEM0543742.1"/>
    <property type="molecule type" value="Genomic_DNA"/>
</dbReference>
<dbReference type="PANTHER" id="PTHR36529">
    <property type="entry name" value="SLL1095 PROTEIN"/>
    <property type="match status" value="1"/>
</dbReference>
<dbReference type="Proteomes" id="UP001460072">
    <property type="component" value="Unassembled WGS sequence"/>
</dbReference>
<evidence type="ECO:0000313" key="1">
    <source>
        <dbReference type="EMBL" id="MEM0543742.1"/>
    </source>
</evidence>
<proteinExistence type="predicted"/>
<sequence length="234" mass="26915">MKLENVNYSRVAIIFFAQSEYRKIITKPILFCKRKNVALWRKMTERSFLEIKKTKLPIFIYDETCQKGKTFGDKLSTAVNFIFANGYDKVVIIGNYCPKLSHKNLLNAATKLKTRNSVLGADFNGGIYLIGVLKATLNTKVFSSISWQTITVCRDLKLLFNTERCIILPRLSDFNCTSDLKNFLKNLTFSASLKNLLMSLTTEIKATKDNLFFLQHMNLLIVIITKVHLNFQEF</sequence>
<accession>A0ABU9NAJ9</accession>
<evidence type="ECO:0000313" key="2">
    <source>
        <dbReference type="Proteomes" id="UP001460072"/>
    </source>
</evidence>